<sequence>MESRYLRRFLGHCLSQALADVAKFKPVDPIEYLAFWLYKYKKNMATQQMRRMELAQLQQEQEAARMEQEMLKQLKEEELYFQQKQLELEMQEKERKRLEELEKQRIAAELEDMKRLTLEEQEKEEQNWEEEDTISGTPVEGDALNKTLAEISDRYGAPNLSRVEEVDESNVLEGALDYEKDDI</sequence>
<dbReference type="Proteomes" id="UP000007648">
    <property type="component" value="Unassembled WGS sequence"/>
</dbReference>
<dbReference type="FunCoup" id="G3VRZ8">
    <property type="interactions" value="12"/>
</dbReference>
<dbReference type="AlphaFoldDB" id="G3VRZ8"/>
<reference evidence="3" key="2">
    <citation type="submission" date="2025-08" db="UniProtKB">
        <authorList>
            <consortium name="Ensembl"/>
        </authorList>
    </citation>
    <scope>IDENTIFICATION</scope>
</reference>
<dbReference type="OrthoDB" id="432281at2759"/>
<comment type="similarity">
    <text evidence="1">Belongs to the dpy-30 family.</text>
</comment>
<dbReference type="GeneTree" id="ENSGT00940000161631"/>
<dbReference type="RefSeq" id="XP_003758935.1">
    <property type="nucleotide sequence ID" value="XM_003758887.3"/>
</dbReference>
<dbReference type="GeneID" id="100916775"/>
<name>G3VRZ8_SARHA</name>
<protein>
    <submittedName>
        <fullName evidence="3">DPY30 domain containing 1</fullName>
    </submittedName>
</protein>
<evidence type="ECO:0000313" key="4">
    <source>
        <dbReference type="Proteomes" id="UP000007648"/>
    </source>
</evidence>
<dbReference type="Pfam" id="PF05186">
    <property type="entry name" value="Dpy-30"/>
    <property type="match status" value="1"/>
</dbReference>
<evidence type="ECO:0000256" key="1">
    <source>
        <dbReference type="ARBA" id="ARBA00010849"/>
    </source>
</evidence>
<evidence type="ECO:0000256" key="2">
    <source>
        <dbReference type="SAM" id="MobiDB-lite"/>
    </source>
</evidence>
<dbReference type="InterPro" id="IPR037856">
    <property type="entry name" value="Sdc1/DPY30"/>
</dbReference>
<organism evidence="3 4">
    <name type="scientific">Sarcophilus harrisii</name>
    <name type="common">Tasmanian devil</name>
    <name type="synonym">Sarcophilus laniarius</name>
    <dbReference type="NCBI Taxonomy" id="9305"/>
    <lineage>
        <taxon>Eukaryota</taxon>
        <taxon>Metazoa</taxon>
        <taxon>Chordata</taxon>
        <taxon>Craniata</taxon>
        <taxon>Vertebrata</taxon>
        <taxon>Euteleostomi</taxon>
        <taxon>Mammalia</taxon>
        <taxon>Metatheria</taxon>
        <taxon>Dasyuromorphia</taxon>
        <taxon>Dasyuridae</taxon>
        <taxon>Sarcophilus</taxon>
    </lineage>
</organism>
<feature type="region of interest" description="Disordered" evidence="2">
    <location>
        <begin position="120"/>
        <end position="141"/>
    </location>
</feature>
<reference evidence="3" key="3">
    <citation type="submission" date="2025-09" db="UniProtKB">
        <authorList>
            <consortium name="Ensembl"/>
        </authorList>
    </citation>
    <scope>IDENTIFICATION</scope>
</reference>
<keyword evidence="4" id="KW-1185">Reference proteome</keyword>
<dbReference type="InParanoid" id="G3VRZ8"/>
<reference evidence="3 4" key="1">
    <citation type="journal article" date="2011" name="Proc. Natl. Acad. Sci. U.S.A.">
        <title>Genetic diversity and population structure of the endangered marsupial Sarcophilus harrisii (Tasmanian devil).</title>
        <authorList>
            <person name="Miller W."/>
            <person name="Hayes V.M."/>
            <person name="Ratan A."/>
            <person name="Petersen D.C."/>
            <person name="Wittekindt N.E."/>
            <person name="Miller J."/>
            <person name="Walenz B."/>
            <person name="Knight J."/>
            <person name="Qi J."/>
            <person name="Zhao F."/>
            <person name="Wang Q."/>
            <person name="Bedoya-Reina O.C."/>
            <person name="Katiyar N."/>
            <person name="Tomsho L.P."/>
            <person name="Kasson L.M."/>
            <person name="Hardie R.A."/>
            <person name="Woodbridge P."/>
            <person name="Tindall E.A."/>
            <person name="Bertelsen M.F."/>
            <person name="Dixon D."/>
            <person name="Pyecroft S."/>
            <person name="Helgen K.M."/>
            <person name="Lesk A.M."/>
            <person name="Pringle T.H."/>
            <person name="Patterson N."/>
            <person name="Zhang Y."/>
            <person name="Kreiss A."/>
            <person name="Woods G.M."/>
            <person name="Jones M.E."/>
            <person name="Schuster S.C."/>
        </authorList>
    </citation>
    <scope>NUCLEOTIDE SEQUENCE [LARGE SCALE GENOMIC DNA]</scope>
</reference>
<gene>
    <name evidence="3" type="primary">DYDC1</name>
</gene>
<dbReference type="KEGG" id="shr:100916775"/>
<dbReference type="CTD" id="143241"/>
<dbReference type="GO" id="GO:0048188">
    <property type="term" value="C:Set1C/COMPASS complex"/>
    <property type="evidence" value="ECO:0007669"/>
    <property type="project" value="InterPro"/>
</dbReference>
<proteinExistence type="inferred from homology"/>
<accession>G3VRZ8</accession>
<dbReference type="Gene3D" id="1.20.890.10">
    <property type="entry name" value="cAMP-dependent protein kinase regulatory subunit, dimerization-anchoring domain"/>
    <property type="match status" value="1"/>
</dbReference>
<dbReference type="CDD" id="cd22966">
    <property type="entry name" value="DD_DYDC-like"/>
    <property type="match status" value="1"/>
</dbReference>
<dbReference type="InterPro" id="IPR049630">
    <property type="entry name" value="DYDC-like_DD"/>
</dbReference>
<dbReference type="InterPro" id="IPR007858">
    <property type="entry name" value="Dpy-30_motif"/>
</dbReference>
<dbReference type="PANTHER" id="PTHR23356:SF16">
    <property type="entry name" value="DPY30 DOMAIN CONTAINING 2"/>
    <property type="match status" value="1"/>
</dbReference>
<evidence type="ECO:0000313" key="3">
    <source>
        <dbReference type="Ensembl" id="ENSSHAP00000005953.2"/>
    </source>
</evidence>
<dbReference type="Ensembl" id="ENSSHAT00000006007.2">
    <property type="protein sequence ID" value="ENSSHAP00000005953.2"/>
    <property type="gene ID" value="ENSSHAG00000005187.2"/>
</dbReference>
<dbReference type="PANTHER" id="PTHR23356">
    <property type="entry name" value="DPY30-RELATED"/>
    <property type="match status" value="1"/>
</dbReference>